<sequence length="333" mass="36217">MKKRFFFLATCLLSALRAEPQPEAKAPAAVAAAEEAPQFIRVEEKEAATELQTAVVKFTKGDASVELVGAVHIADKKYYQALNKRFEGYEAVLYEGIGGGRPAEPAAEEEEKADAAAAEDQAAPTAMEEPENGEKALDERLADTEAHAAGEDAEDNKPKANLDGLHGAYLSGAKWLDLSYQMLEINYLKDNFVHADVTLEEFAALQAQRKENLLSFMVKTGIQAAKKKPVKEPSSLRMLSSIIKGNKNGLKRELVHTLGAGDDQVSGLAGENVIIGDRNAKCLEVLDREVAAGKKNLCIFYGAAHFPDMEKRLIAGGWTKQETGWVTAWEIGR</sequence>
<organism evidence="2 3">
    <name type="scientific">Luteolibacter luteus</name>
    <dbReference type="NCBI Taxonomy" id="2728835"/>
    <lineage>
        <taxon>Bacteria</taxon>
        <taxon>Pseudomonadati</taxon>
        <taxon>Verrucomicrobiota</taxon>
        <taxon>Verrucomicrobiia</taxon>
        <taxon>Verrucomicrobiales</taxon>
        <taxon>Verrucomicrobiaceae</taxon>
        <taxon>Luteolibacter</taxon>
    </lineage>
</organism>
<reference evidence="2 3" key="1">
    <citation type="submission" date="2020-04" db="EMBL/GenBank/DDBJ databases">
        <title>Luteolibacter sp. G-1-1-1 isolated from soil.</title>
        <authorList>
            <person name="Dahal R.H."/>
        </authorList>
    </citation>
    <scope>NUCLEOTIDE SEQUENCE [LARGE SCALE GENOMIC DNA]</scope>
    <source>
        <strain evidence="2 3">G-1-1-1</strain>
    </source>
</reference>
<evidence type="ECO:0000313" key="3">
    <source>
        <dbReference type="Proteomes" id="UP000501812"/>
    </source>
</evidence>
<keyword evidence="3" id="KW-1185">Reference proteome</keyword>
<dbReference type="Proteomes" id="UP000501812">
    <property type="component" value="Chromosome"/>
</dbReference>
<evidence type="ECO:0000256" key="1">
    <source>
        <dbReference type="SAM" id="MobiDB-lite"/>
    </source>
</evidence>
<protein>
    <submittedName>
        <fullName evidence="2">Uncharacterized protein</fullName>
    </submittedName>
</protein>
<dbReference type="EMBL" id="CP051774">
    <property type="protein sequence ID" value="QJE96581.1"/>
    <property type="molecule type" value="Genomic_DNA"/>
</dbReference>
<evidence type="ECO:0000313" key="2">
    <source>
        <dbReference type="EMBL" id="QJE96581.1"/>
    </source>
</evidence>
<feature type="compositionally biased region" description="Low complexity" evidence="1">
    <location>
        <begin position="115"/>
        <end position="127"/>
    </location>
</feature>
<feature type="region of interest" description="Disordered" evidence="1">
    <location>
        <begin position="100"/>
        <end position="133"/>
    </location>
</feature>
<proteinExistence type="predicted"/>
<dbReference type="RefSeq" id="WP_169454982.1">
    <property type="nucleotide sequence ID" value="NZ_CP051774.1"/>
</dbReference>
<dbReference type="KEGG" id="luo:HHL09_12565"/>
<dbReference type="AlphaFoldDB" id="A0A858RJ21"/>
<dbReference type="PANTHER" id="PTHR35757">
    <property type="entry name" value="THERMOSOME SUBUNIT GAMMA"/>
    <property type="match status" value="1"/>
</dbReference>
<name>A0A858RJ21_9BACT</name>
<accession>A0A858RJ21</accession>
<gene>
    <name evidence="2" type="ORF">HHL09_12565</name>
</gene>
<dbReference type="PANTHER" id="PTHR35757:SF1">
    <property type="entry name" value="THERMOSOME SUBUNIT GAMMA"/>
    <property type="match status" value="1"/>
</dbReference>